<dbReference type="Pfam" id="PF03015">
    <property type="entry name" value="Sterile"/>
    <property type="match status" value="1"/>
</dbReference>
<dbReference type="Gene3D" id="3.40.50.720">
    <property type="entry name" value="NAD(P)-binding Rossmann-like Domain"/>
    <property type="match status" value="2"/>
</dbReference>
<evidence type="ECO:0000256" key="5">
    <source>
        <dbReference type="SAM" id="MobiDB-lite"/>
    </source>
</evidence>
<organism evidence="8 9">
    <name type="scientific">Theobroma cacao</name>
    <name type="common">Cacao</name>
    <name type="synonym">Cocoa</name>
    <dbReference type="NCBI Taxonomy" id="3641"/>
    <lineage>
        <taxon>Eukaryota</taxon>
        <taxon>Viridiplantae</taxon>
        <taxon>Streptophyta</taxon>
        <taxon>Embryophyta</taxon>
        <taxon>Tracheophyta</taxon>
        <taxon>Spermatophyta</taxon>
        <taxon>Magnoliopsida</taxon>
        <taxon>eudicotyledons</taxon>
        <taxon>Gunneridae</taxon>
        <taxon>Pentapetalae</taxon>
        <taxon>rosids</taxon>
        <taxon>malvids</taxon>
        <taxon>Malvales</taxon>
        <taxon>Malvaceae</taxon>
        <taxon>Byttnerioideae</taxon>
        <taxon>Theobroma</taxon>
    </lineage>
</organism>
<dbReference type="PANTHER" id="PTHR11011:SF109">
    <property type="entry name" value="FATTY ACYL-COA REDUCTASE 1"/>
    <property type="match status" value="1"/>
</dbReference>
<evidence type="ECO:0000259" key="7">
    <source>
        <dbReference type="Pfam" id="PF07993"/>
    </source>
</evidence>
<dbReference type="CDD" id="cd05236">
    <property type="entry name" value="FAR-N_SDR_e"/>
    <property type="match status" value="1"/>
</dbReference>
<dbReference type="GO" id="GO:0080019">
    <property type="term" value="F:alcohol-forming very long-chain fatty acyl-CoA reductase activity"/>
    <property type="evidence" value="ECO:0007669"/>
    <property type="project" value="InterPro"/>
</dbReference>
<feature type="domain" description="Thioester reductase (TE)" evidence="7">
    <location>
        <begin position="79"/>
        <end position="380"/>
    </location>
</feature>
<dbReference type="KEGG" id="tcc:18593327"/>
<dbReference type="InterPro" id="IPR036291">
    <property type="entry name" value="NAD(P)-bd_dom_sf"/>
</dbReference>
<dbReference type="GO" id="GO:0006629">
    <property type="term" value="P:lipid metabolic process"/>
    <property type="evidence" value="ECO:0007669"/>
    <property type="project" value="UniProtKB-KW"/>
</dbReference>
<dbReference type="PANTHER" id="PTHR11011">
    <property type="entry name" value="MALE STERILITY PROTEIN 2-RELATED"/>
    <property type="match status" value="1"/>
</dbReference>
<sequence length="552" mass="63220">MPLRTHIKTKRKNRQKNKKKKTGEKKFQNQDMNMELDHVVKFLQGKTILVTGATGFLAKNMNMELDHVVKFLQGKTILVTGATGFLAKIFVEKILRIQPNVNKLYLLLRAADAKSATKRLHSEIIDTELFTILRDNWGSEFDSFISTKVIAVPGDISSENLGVNESKLREQMLKEIEIVVHVAAMTGFNERYDVALAINTFGAFNALNFAKKCDAIKLFLHTSTAYVCGEQVGIILEKPFSMDDTLLKTFKLDITEEKRIVEEKLDELRFQHAPNEVIKSEMMEFGLKRAKLYGWPNTYVFTKAMGEMLLGNFKGDLPLVIIRPTMIASTYKEPFPGWIEGVRTIDSVIVSYGKGKLTCFPGYPSYALDVIPADMVVNAMAVAMVVHTNYQSCPAIYHVSSSFKNPIKFGDLHKFVYHYFTKKPWINRDGQRVKVRKGTVLSTVNGFFLYMWIKYVFPLKVLYLVNALSGQYFRQVYMDLNRKVKLAMRLAEFYKPYTFFKGIFSDTNLDKLRMVAQGRGIDMGVFDFDSKSIDWEDYMMNIHIPGLLRHAM</sequence>
<keyword evidence="3 4" id="KW-0443">Lipid metabolism</keyword>
<evidence type="ECO:0000256" key="4">
    <source>
        <dbReference type="RuleBase" id="RU363097"/>
    </source>
</evidence>
<dbReference type="InterPro" id="IPR033640">
    <property type="entry name" value="FAR_C"/>
</dbReference>
<reference evidence="9" key="2">
    <citation type="submission" date="2025-08" db="UniProtKB">
        <authorList>
            <consortium name="RefSeq"/>
        </authorList>
    </citation>
    <scope>IDENTIFICATION</scope>
</reference>
<dbReference type="GO" id="GO:0102965">
    <property type="term" value="F:alcohol-forming long-chain fatty acyl-CoA reductase activity"/>
    <property type="evidence" value="ECO:0007669"/>
    <property type="project" value="UniProtKB-EC"/>
</dbReference>
<evidence type="ECO:0000313" key="8">
    <source>
        <dbReference type="Proteomes" id="UP000694886"/>
    </source>
</evidence>
<evidence type="ECO:0000256" key="1">
    <source>
        <dbReference type="ARBA" id="ARBA00005928"/>
    </source>
</evidence>
<dbReference type="AlphaFoldDB" id="A0AB32WLL3"/>
<keyword evidence="4" id="KW-0560">Oxidoreductase</keyword>
<accession>A0AB32WLL3</accession>
<feature type="domain" description="Fatty acyl-CoA reductase C-terminal" evidence="6">
    <location>
        <begin position="455"/>
        <end position="551"/>
    </location>
</feature>
<dbReference type="Proteomes" id="UP000694886">
    <property type="component" value="Chromosome 7"/>
</dbReference>
<dbReference type="Gramene" id="Tc07v2_t001600.2">
    <property type="protein sequence ID" value="Tc07v2_p001600.2"/>
    <property type="gene ID" value="Tc07v2_g001600"/>
</dbReference>
<reference evidence="8" key="1">
    <citation type="journal article" date="1997" name="Nucleic Acids Res.">
        <title>tRNAscan-SE: a program for improved detection of transfer RNA genes in genomic sequence.</title>
        <authorList>
            <person name="Lowe T.M."/>
            <person name="Eddy S.R."/>
        </authorList>
    </citation>
    <scope>NUCLEOTIDE SEQUENCE [LARGE SCALE GENOMIC DNA]</scope>
    <source>
        <strain evidence="8">r\B97-61/B2</strain>
    </source>
</reference>
<feature type="region of interest" description="Disordered" evidence="5">
    <location>
        <begin position="1"/>
        <end position="28"/>
    </location>
</feature>
<evidence type="ECO:0000313" key="9">
    <source>
        <dbReference type="RefSeq" id="XP_017980227.1"/>
    </source>
</evidence>
<dbReference type="SUPFAM" id="SSF51735">
    <property type="entry name" value="NAD(P)-binding Rossmann-fold domains"/>
    <property type="match status" value="1"/>
</dbReference>
<keyword evidence="4" id="KW-0521">NADP</keyword>
<protein>
    <recommendedName>
        <fullName evidence="4">Fatty acyl-CoA reductase</fullName>
        <ecNumber evidence="4">1.2.1.84</ecNumber>
    </recommendedName>
</protein>
<feature type="compositionally biased region" description="Basic residues" evidence="5">
    <location>
        <begin position="1"/>
        <end position="23"/>
    </location>
</feature>
<keyword evidence="2 4" id="KW-0444">Lipid biosynthesis</keyword>
<comment type="catalytic activity">
    <reaction evidence="4">
        <text>a long-chain fatty acyl-CoA + 2 NADPH + 2 H(+) = a long-chain primary fatty alcohol + 2 NADP(+) + CoA</text>
        <dbReference type="Rhea" id="RHEA:52716"/>
        <dbReference type="ChEBI" id="CHEBI:15378"/>
        <dbReference type="ChEBI" id="CHEBI:57287"/>
        <dbReference type="ChEBI" id="CHEBI:57783"/>
        <dbReference type="ChEBI" id="CHEBI:58349"/>
        <dbReference type="ChEBI" id="CHEBI:77396"/>
        <dbReference type="ChEBI" id="CHEBI:83139"/>
        <dbReference type="EC" id="1.2.1.84"/>
    </reaction>
</comment>
<evidence type="ECO:0000256" key="2">
    <source>
        <dbReference type="ARBA" id="ARBA00022516"/>
    </source>
</evidence>
<dbReference type="EC" id="1.2.1.84" evidence="4"/>
<comment type="function">
    <text evidence="4">Catalyzes the reduction of fatty acyl-CoA to fatty alcohols.</text>
</comment>
<dbReference type="RefSeq" id="XP_017980227.1">
    <property type="nucleotide sequence ID" value="XM_018124738.1"/>
</dbReference>
<gene>
    <name evidence="9" type="primary">LOC18593327</name>
</gene>
<dbReference type="GeneID" id="18593327"/>
<dbReference type="InterPro" id="IPR026055">
    <property type="entry name" value="FAR"/>
</dbReference>
<dbReference type="InterPro" id="IPR013120">
    <property type="entry name" value="FAR_NAD-bd"/>
</dbReference>
<comment type="similarity">
    <text evidence="1 4">Belongs to the fatty acyl-CoA reductase family.</text>
</comment>
<evidence type="ECO:0000259" key="6">
    <source>
        <dbReference type="Pfam" id="PF03015"/>
    </source>
</evidence>
<dbReference type="Pfam" id="PF07993">
    <property type="entry name" value="NAD_binding_4"/>
    <property type="match status" value="1"/>
</dbReference>
<evidence type="ECO:0000256" key="3">
    <source>
        <dbReference type="ARBA" id="ARBA00023098"/>
    </source>
</evidence>
<dbReference type="CDD" id="cd09071">
    <property type="entry name" value="FAR_C"/>
    <property type="match status" value="1"/>
</dbReference>
<proteinExistence type="inferred from homology"/>
<name>A0AB32WLL3_THECC</name>